<name>A0A133RZP2_STRMT</name>
<evidence type="ECO:0000313" key="16">
    <source>
        <dbReference type="EMBL" id="KXA61226.1"/>
    </source>
</evidence>
<protein>
    <recommendedName>
        <fullName evidence="12 13">DNA primase</fullName>
        <ecNumber evidence="12">2.7.7.101</ecNumber>
    </recommendedName>
</protein>
<reference evidence="16 17" key="1">
    <citation type="submission" date="2016-01" db="EMBL/GenBank/DDBJ databases">
        <authorList>
            <person name="Oliw E.H."/>
        </authorList>
    </citation>
    <scope>NUCLEOTIDE SEQUENCE [LARGE SCALE GENOMIC DNA]</scope>
    <source>
        <strain evidence="16 17">CMW7705B</strain>
    </source>
</reference>
<evidence type="ECO:0000256" key="5">
    <source>
        <dbReference type="ARBA" id="ARBA00022705"/>
    </source>
</evidence>
<dbReference type="GO" id="GO:0003899">
    <property type="term" value="F:DNA-directed RNA polymerase activity"/>
    <property type="evidence" value="ECO:0007669"/>
    <property type="project" value="UniProtKB-UniRule"/>
</dbReference>
<evidence type="ECO:0000256" key="1">
    <source>
        <dbReference type="ARBA" id="ARBA00022478"/>
    </source>
</evidence>
<comment type="subunit">
    <text evidence="12">Monomer. Interacts with DnaB.</text>
</comment>
<dbReference type="NCBIfam" id="TIGR01391">
    <property type="entry name" value="dnaG"/>
    <property type="match status" value="1"/>
</dbReference>
<feature type="zinc finger region" description="CHC2-type" evidence="12 14">
    <location>
        <begin position="42"/>
        <end position="66"/>
    </location>
</feature>
<gene>
    <name evidence="12" type="primary">dnaG</name>
    <name evidence="16" type="ORF">HMPREF3228_00864</name>
</gene>
<evidence type="ECO:0000259" key="15">
    <source>
        <dbReference type="PROSITE" id="PS50880"/>
    </source>
</evidence>
<dbReference type="Pfam" id="PF13155">
    <property type="entry name" value="Toprim_2"/>
    <property type="match status" value="1"/>
</dbReference>
<comment type="domain">
    <text evidence="12">Contains an N-terminal zinc-binding domain, a central core domain that contains the primase activity, and a C-terminal DnaB-binding domain.</text>
</comment>
<accession>A0A133RZP2</accession>
<dbReference type="GO" id="GO:1990077">
    <property type="term" value="C:primosome complex"/>
    <property type="evidence" value="ECO:0007669"/>
    <property type="project" value="UniProtKB-KW"/>
</dbReference>
<dbReference type="CDD" id="cd03364">
    <property type="entry name" value="TOPRIM_DnaG_primases"/>
    <property type="match status" value="1"/>
</dbReference>
<dbReference type="Gene3D" id="3.90.580.10">
    <property type="entry name" value="Zinc finger, CHC2-type domain"/>
    <property type="match status" value="1"/>
</dbReference>
<dbReference type="Gene3D" id="3.40.1360.10">
    <property type="match status" value="1"/>
</dbReference>
<dbReference type="PATRIC" id="fig|28037.231.peg.858"/>
<comment type="caution">
    <text evidence="16">The sequence shown here is derived from an EMBL/GenBank/DDBJ whole genome shotgun (WGS) entry which is preliminary data.</text>
</comment>
<dbReference type="Gene3D" id="1.10.860.10">
    <property type="entry name" value="DNAb Helicase, Chain A"/>
    <property type="match status" value="1"/>
</dbReference>
<evidence type="ECO:0000313" key="17">
    <source>
        <dbReference type="Proteomes" id="UP000070065"/>
    </source>
</evidence>
<keyword evidence="2 12" id="KW-0639">Primosome</keyword>
<evidence type="ECO:0000256" key="6">
    <source>
        <dbReference type="ARBA" id="ARBA00022723"/>
    </source>
</evidence>
<dbReference type="AlphaFoldDB" id="A0A133RZP2"/>
<dbReference type="InterPro" id="IPR002694">
    <property type="entry name" value="Znf_CHC2"/>
</dbReference>
<keyword evidence="11 12" id="KW-0804">Transcription</keyword>
<dbReference type="FunFam" id="3.90.580.10:FF:000001">
    <property type="entry name" value="DNA primase"/>
    <property type="match status" value="1"/>
</dbReference>
<dbReference type="SMART" id="SM00400">
    <property type="entry name" value="ZnF_CHCC"/>
    <property type="match status" value="1"/>
</dbReference>
<dbReference type="InterPro" id="IPR034151">
    <property type="entry name" value="TOPRIM_DnaG_bac"/>
</dbReference>
<dbReference type="PANTHER" id="PTHR30313">
    <property type="entry name" value="DNA PRIMASE"/>
    <property type="match status" value="1"/>
</dbReference>
<dbReference type="PANTHER" id="PTHR30313:SF2">
    <property type="entry name" value="DNA PRIMASE"/>
    <property type="match status" value="1"/>
</dbReference>
<proteinExistence type="inferred from homology"/>
<keyword evidence="6 12" id="KW-0479">Metal-binding</keyword>
<dbReference type="SUPFAM" id="SSF56731">
    <property type="entry name" value="DNA primase core"/>
    <property type="match status" value="1"/>
</dbReference>
<dbReference type="InterPro" id="IPR006171">
    <property type="entry name" value="TOPRIM_dom"/>
</dbReference>
<keyword evidence="1 12" id="KW-0240">DNA-directed RNA polymerase</keyword>
<evidence type="ECO:0000256" key="4">
    <source>
        <dbReference type="ARBA" id="ARBA00022695"/>
    </source>
</evidence>
<evidence type="ECO:0000256" key="13">
    <source>
        <dbReference type="PIRNR" id="PIRNR002811"/>
    </source>
</evidence>
<dbReference type="Gene3D" id="3.90.980.10">
    <property type="entry name" value="DNA primase, catalytic core, N-terminal domain"/>
    <property type="match status" value="1"/>
</dbReference>
<keyword evidence="5 12" id="KW-0235">DNA replication</keyword>
<dbReference type="InterPro" id="IPR030846">
    <property type="entry name" value="DnaG_bac"/>
</dbReference>
<dbReference type="Pfam" id="PF01807">
    <property type="entry name" value="Zn_ribbon_DnaG"/>
    <property type="match status" value="1"/>
</dbReference>
<dbReference type="SMART" id="SM00493">
    <property type="entry name" value="TOPRIM"/>
    <property type="match status" value="1"/>
</dbReference>
<keyword evidence="4 12" id="KW-0548">Nucleotidyltransferase</keyword>
<evidence type="ECO:0000256" key="11">
    <source>
        <dbReference type="ARBA" id="ARBA00023163"/>
    </source>
</evidence>
<dbReference type="Proteomes" id="UP000070065">
    <property type="component" value="Unassembled WGS sequence"/>
</dbReference>
<sequence length="591" mass="67943">MEVLCMVDKQVIEEIKNNANIVEVIGDVISLQKAGRNYLGLCPFHGEKTPSFNVVEDKQFYHCFGCGRSGDVFKFIEEYQGVPFMEAVQILGQRVGIEVEKPLYSEQKPASPHQALYDMHEDAAKFYHAILMTTTMGEEARNYLYQRGLTDEVLKHFRIGLAPPERNYLYQRLSGQYRDEDFLDSGLFYLSDANQFVDTFHNRIMFPLTNDQGKVIAFSGRIWQKTDSQTSKYKNSRSTAIFNKSYELYHMDRAKKSSGKTSEIYLMEGFMDVIAAYRAGIENAVASMGTALSREHVEHLKRLTKKLVLVYDGDKAGQAATLKALDEIGDMPVQIVSMPDNLDPDEYLQKNGPEDLAYLLTKTRISPIEFYIHQYKPENSENLQAQIEFIEKIAPLIVQEKSITAQNSYIHILADSLASFDYAQIEQIVNESRQAQRQNRMEVISRPTQITMPVTKQLSAIMRAEAHLLYRMMESPLILNDYRLREDFVFDTPEFQVLYDLLGQYGNLPPEVLAEQTEEVERAWYQVLAQDLPAEMSPQELSEVEMTRNKALLNQDNMRIKKKVQEASHVGDTDTALEELERLISQKRRME</sequence>
<comment type="function">
    <text evidence="12 13">RNA polymerase that catalyzes the synthesis of short RNA molecules used as primers for DNA polymerase during DNA replication.</text>
</comment>
<dbReference type="InterPro" id="IPR050219">
    <property type="entry name" value="DnaG_primase"/>
</dbReference>
<comment type="cofactor">
    <cofactor evidence="12 13 14">
        <name>Zn(2+)</name>
        <dbReference type="ChEBI" id="CHEBI:29105"/>
    </cofactor>
    <text evidence="12 13 14">Binds 1 zinc ion per monomer.</text>
</comment>
<evidence type="ECO:0000256" key="2">
    <source>
        <dbReference type="ARBA" id="ARBA00022515"/>
    </source>
</evidence>
<dbReference type="HAMAP" id="MF_00974">
    <property type="entry name" value="DNA_primase_DnaG"/>
    <property type="match status" value="1"/>
</dbReference>
<dbReference type="GO" id="GO:0005737">
    <property type="term" value="C:cytoplasm"/>
    <property type="evidence" value="ECO:0007669"/>
    <property type="project" value="TreeGrafter"/>
</dbReference>
<comment type="catalytic activity">
    <reaction evidence="12">
        <text>ssDNA + n NTP = ssDNA/pppN(pN)n-1 hybrid + (n-1) diphosphate.</text>
        <dbReference type="EC" id="2.7.7.101"/>
    </reaction>
</comment>
<feature type="domain" description="Toprim" evidence="15">
    <location>
        <begin position="262"/>
        <end position="343"/>
    </location>
</feature>
<dbReference type="InterPro" id="IPR036977">
    <property type="entry name" value="DNA_primase_Znf_CHC2"/>
</dbReference>
<keyword evidence="7 12" id="KW-0863">Zinc-finger</keyword>
<dbReference type="InterPro" id="IPR016136">
    <property type="entry name" value="DNA_helicase_N/primase_C"/>
</dbReference>
<dbReference type="GO" id="GO:0008270">
    <property type="term" value="F:zinc ion binding"/>
    <property type="evidence" value="ECO:0007669"/>
    <property type="project" value="UniProtKB-UniRule"/>
</dbReference>
<keyword evidence="3 12" id="KW-0808">Transferase</keyword>
<dbReference type="EMBL" id="LRQR01000052">
    <property type="protein sequence ID" value="KXA61226.1"/>
    <property type="molecule type" value="Genomic_DNA"/>
</dbReference>
<keyword evidence="10 12" id="KW-0238">DNA-binding</keyword>
<keyword evidence="8 12" id="KW-0862">Zinc</keyword>
<dbReference type="Pfam" id="PF08275">
    <property type="entry name" value="DNAG_N"/>
    <property type="match status" value="1"/>
</dbReference>
<dbReference type="InterPro" id="IPR006295">
    <property type="entry name" value="DNA_primase_DnaG"/>
</dbReference>
<dbReference type="PROSITE" id="PS50880">
    <property type="entry name" value="TOPRIM"/>
    <property type="match status" value="1"/>
</dbReference>
<dbReference type="InterPro" id="IPR037068">
    <property type="entry name" value="DNA_primase_core_N_sf"/>
</dbReference>
<dbReference type="InterPro" id="IPR013264">
    <property type="entry name" value="DNAG_N"/>
</dbReference>
<evidence type="ECO:0000256" key="8">
    <source>
        <dbReference type="ARBA" id="ARBA00022833"/>
    </source>
</evidence>
<keyword evidence="9" id="KW-0460">Magnesium</keyword>
<dbReference type="FunFam" id="3.90.980.10:FF:000001">
    <property type="entry name" value="DNA primase"/>
    <property type="match status" value="1"/>
</dbReference>
<dbReference type="FunFam" id="3.40.1360.10:FF:000020">
    <property type="entry name" value="DNA primase"/>
    <property type="match status" value="1"/>
</dbReference>
<evidence type="ECO:0000256" key="9">
    <source>
        <dbReference type="ARBA" id="ARBA00022842"/>
    </source>
</evidence>
<evidence type="ECO:0000256" key="7">
    <source>
        <dbReference type="ARBA" id="ARBA00022771"/>
    </source>
</evidence>
<dbReference type="PIRSF" id="PIRSF002811">
    <property type="entry name" value="DnaG"/>
    <property type="match status" value="1"/>
</dbReference>
<dbReference type="GO" id="GO:0003677">
    <property type="term" value="F:DNA binding"/>
    <property type="evidence" value="ECO:0007669"/>
    <property type="project" value="UniProtKB-KW"/>
</dbReference>
<organism evidence="16 17">
    <name type="scientific">Streptococcus mitis</name>
    <dbReference type="NCBI Taxonomy" id="28037"/>
    <lineage>
        <taxon>Bacteria</taxon>
        <taxon>Bacillati</taxon>
        <taxon>Bacillota</taxon>
        <taxon>Bacilli</taxon>
        <taxon>Lactobacillales</taxon>
        <taxon>Streptococcaceae</taxon>
        <taxon>Streptococcus</taxon>
        <taxon>Streptococcus mitis group</taxon>
    </lineage>
</organism>
<dbReference type="GO" id="GO:0000428">
    <property type="term" value="C:DNA-directed RNA polymerase complex"/>
    <property type="evidence" value="ECO:0007669"/>
    <property type="project" value="UniProtKB-KW"/>
</dbReference>
<dbReference type="SUPFAM" id="SSF57783">
    <property type="entry name" value="Zinc beta-ribbon"/>
    <property type="match status" value="1"/>
</dbReference>
<evidence type="ECO:0000256" key="14">
    <source>
        <dbReference type="PIRSR" id="PIRSR002811-1"/>
    </source>
</evidence>
<evidence type="ECO:0000256" key="10">
    <source>
        <dbReference type="ARBA" id="ARBA00023125"/>
    </source>
</evidence>
<comment type="similarity">
    <text evidence="12 13">Belongs to the DnaG primase family.</text>
</comment>
<evidence type="ECO:0000256" key="12">
    <source>
        <dbReference type="HAMAP-Rule" id="MF_00974"/>
    </source>
</evidence>
<dbReference type="GO" id="GO:0006269">
    <property type="term" value="P:DNA replication, synthesis of primer"/>
    <property type="evidence" value="ECO:0007669"/>
    <property type="project" value="UniProtKB-UniRule"/>
</dbReference>
<evidence type="ECO:0000256" key="3">
    <source>
        <dbReference type="ARBA" id="ARBA00022679"/>
    </source>
</evidence>
<dbReference type="EC" id="2.7.7.101" evidence="12"/>